<accession>A0A8S5VG67</accession>
<dbReference type="GO" id="GO:0004521">
    <property type="term" value="F:RNA endonuclease activity"/>
    <property type="evidence" value="ECO:0007669"/>
    <property type="project" value="TreeGrafter"/>
</dbReference>
<dbReference type="InterPro" id="IPR003477">
    <property type="entry name" value="PemK-like"/>
</dbReference>
<reference evidence="1" key="1">
    <citation type="journal article" date="2021" name="Proc. Natl. Acad. Sci. U.S.A.">
        <title>A Catalog of Tens of Thousands of Viruses from Human Metagenomes Reveals Hidden Associations with Chronic Diseases.</title>
        <authorList>
            <person name="Tisza M.J."/>
            <person name="Buck C.B."/>
        </authorList>
    </citation>
    <scope>NUCLEOTIDE SEQUENCE</scope>
    <source>
        <strain evidence="1">Ct6BA50</strain>
    </source>
</reference>
<proteinExistence type="predicted"/>
<dbReference type="EMBL" id="BK016263">
    <property type="protein sequence ID" value="DAG05664.1"/>
    <property type="molecule type" value="Genomic_DNA"/>
</dbReference>
<dbReference type="Gene3D" id="2.30.30.110">
    <property type="match status" value="1"/>
</dbReference>
<dbReference type="GO" id="GO:0016075">
    <property type="term" value="P:rRNA catabolic process"/>
    <property type="evidence" value="ECO:0007669"/>
    <property type="project" value="TreeGrafter"/>
</dbReference>
<organism evidence="1">
    <name type="scientific">Podoviridae sp. ct6BA50</name>
    <dbReference type="NCBI Taxonomy" id="2825221"/>
    <lineage>
        <taxon>Viruses</taxon>
        <taxon>Duplodnaviria</taxon>
        <taxon>Heunggongvirae</taxon>
        <taxon>Uroviricota</taxon>
        <taxon>Caudoviricetes</taxon>
    </lineage>
</organism>
<dbReference type="Pfam" id="PF02452">
    <property type="entry name" value="PemK_toxin"/>
    <property type="match status" value="1"/>
</dbReference>
<sequence length="170" mass="18861">MTKKNLKRGDVYYIKDSVGAVGAEMRKTRPGIVISDQNQVEDSHVVTVVYLSHKEQTKNRAHVPMTHEGLRGWALCEHIYTVDIDRAGDYICTLTDEELEAVLCGVDSVIGGDPDREDLQGWLADAERDLTMANGELLMQKQETAAWKAKAESYKAVILEAMGGCFCGKK</sequence>
<dbReference type="GO" id="GO:0003677">
    <property type="term" value="F:DNA binding"/>
    <property type="evidence" value="ECO:0007669"/>
    <property type="project" value="InterPro"/>
</dbReference>
<dbReference type="GO" id="GO:0006402">
    <property type="term" value="P:mRNA catabolic process"/>
    <property type="evidence" value="ECO:0007669"/>
    <property type="project" value="TreeGrafter"/>
</dbReference>
<evidence type="ECO:0000313" key="1">
    <source>
        <dbReference type="EMBL" id="DAG05664.1"/>
    </source>
</evidence>
<protein>
    <submittedName>
        <fullName evidence="1">PemK-like protein</fullName>
    </submittedName>
</protein>
<name>A0A8S5VG67_9CAUD</name>
<dbReference type="PANTHER" id="PTHR33988">
    <property type="entry name" value="ENDORIBONUCLEASE MAZF-RELATED"/>
    <property type="match status" value="1"/>
</dbReference>
<dbReference type="SUPFAM" id="SSF50118">
    <property type="entry name" value="Cell growth inhibitor/plasmid maintenance toxic component"/>
    <property type="match status" value="1"/>
</dbReference>
<dbReference type="InterPro" id="IPR011067">
    <property type="entry name" value="Plasmid_toxin/cell-grow_inhib"/>
</dbReference>